<proteinExistence type="predicted"/>
<reference evidence="1" key="1">
    <citation type="submission" date="2019-11" db="EMBL/GenBank/DDBJ databases">
        <title>Nori genome reveals adaptations in red seaweeds to the harsh intertidal environment.</title>
        <authorList>
            <person name="Wang D."/>
            <person name="Mao Y."/>
        </authorList>
    </citation>
    <scope>NUCLEOTIDE SEQUENCE</scope>
    <source>
        <tissue evidence="1">Gametophyte</tissue>
    </source>
</reference>
<evidence type="ECO:0000313" key="1">
    <source>
        <dbReference type="EMBL" id="KAK1865879.1"/>
    </source>
</evidence>
<protein>
    <submittedName>
        <fullName evidence="1">Uncharacterized protein</fullName>
    </submittedName>
</protein>
<comment type="caution">
    <text evidence="1">The sequence shown here is derived from an EMBL/GenBank/DDBJ whole genome shotgun (WGS) entry which is preliminary data.</text>
</comment>
<keyword evidence="2" id="KW-1185">Reference proteome</keyword>
<evidence type="ECO:0000313" key="2">
    <source>
        <dbReference type="Proteomes" id="UP000798662"/>
    </source>
</evidence>
<accession>A0ACC3C6D5</accession>
<name>A0ACC3C6D5_PYRYE</name>
<dbReference type="EMBL" id="CM020619">
    <property type="protein sequence ID" value="KAK1865879.1"/>
    <property type="molecule type" value="Genomic_DNA"/>
</dbReference>
<dbReference type="Proteomes" id="UP000798662">
    <property type="component" value="Chromosome 2"/>
</dbReference>
<organism evidence="1 2">
    <name type="scientific">Pyropia yezoensis</name>
    <name type="common">Susabi-nori</name>
    <name type="synonym">Porphyra yezoensis</name>
    <dbReference type="NCBI Taxonomy" id="2788"/>
    <lineage>
        <taxon>Eukaryota</taxon>
        <taxon>Rhodophyta</taxon>
        <taxon>Bangiophyceae</taxon>
        <taxon>Bangiales</taxon>
        <taxon>Bangiaceae</taxon>
        <taxon>Pyropia</taxon>
    </lineage>
</organism>
<gene>
    <name evidence="1" type="ORF">I4F81_008402</name>
</gene>
<sequence>MALSLRVAAVAAGGALLAAAPAVAAAVSAAYATAAATALRAAVRDVHILTLAPTCGAACTAATGSRLAAVGCDRVRLFPAVGMAAAHCAPAAVAATRGSTAGAVVVTLANLPGVVAVTPDGVAALPPTRPPAAADAADAAAATVGAPGGAPFPPAPRQPGGGGAGGSRFWGLDRINQVRLPLDNVTDTAACFPRRGAGVTIYVVDSGLDVRHTQFGGAAGGRVTAMVAPGSDLTSPNDTNGHGSHVAGIVAGETTGVAPAASVVGIKALGPSNEAALTDVVSAIDYVAGVKKGKPAAKIILNASFGTGSAVGAPWTVAADRAADVGVLFITAARQDGGDLCVDNPGAAAGSLTVASSDVADRRMPGSANGRCVAVIAPGEGVLSVLAGTRSGLVTLSGTSMAAPHVAGLAALVLAEANDGGALRKEDVLKAITQGAPTVGGLSLAFVGRKCVASMGG</sequence>